<keyword evidence="1" id="KW-1133">Transmembrane helix</keyword>
<evidence type="ECO:0000256" key="1">
    <source>
        <dbReference type="SAM" id="Phobius"/>
    </source>
</evidence>
<reference evidence="2 3" key="1">
    <citation type="submission" date="2019-01" db="EMBL/GenBank/DDBJ databases">
        <authorList>
            <person name="Deng T."/>
        </authorList>
    </citation>
    <scope>NUCLEOTIDE SEQUENCE [LARGE SCALE GENOMIC DNA]</scope>
    <source>
        <strain evidence="2 3">F8825</strain>
    </source>
</reference>
<evidence type="ECO:0000313" key="3">
    <source>
        <dbReference type="Proteomes" id="UP000291088"/>
    </source>
</evidence>
<dbReference type="EMBL" id="SDVB01000253">
    <property type="protein sequence ID" value="RYC10145.1"/>
    <property type="molecule type" value="Genomic_DNA"/>
</dbReference>
<dbReference type="RefSeq" id="WP_129333537.1">
    <property type="nucleotide sequence ID" value="NZ_SDVB01000253.1"/>
</dbReference>
<protein>
    <submittedName>
        <fullName evidence="2">Zinc ribbon domain-containing protein</fullName>
    </submittedName>
</protein>
<keyword evidence="1" id="KW-0812">Transmembrane</keyword>
<organism evidence="2 3">
    <name type="scientific">Ciceribacter ferrooxidans</name>
    <dbReference type="NCBI Taxonomy" id="2509717"/>
    <lineage>
        <taxon>Bacteria</taxon>
        <taxon>Pseudomonadati</taxon>
        <taxon>Pseudomonadota</taxon>
        <taxon>Alphaproteobacteria</taxon>
        <taxon>Hyphomicrobiales</taxon>
        <taxon>Rhizobiaceae</taxon>
        <taxon>Ciceribacter</taxon>
    </lineage>
</organism>
<name>A0A4Q2SVP8_9HYPH</name>
<feature type="transmembrane region" description="Helical" evidence="1">
    <location>
        <begin position="33"/>
        <end position="53"/>
    </location>
</feature>
<accession>A0A4Q2SVP8</accession>
<keyword evidence="1" id="KW-0472">Membrane</keyword>
<evidence type="ECO:0000313" key="2">
    <source>
        <dbReference type="EMBL" id="RYC10145.1"/>
    </source>
</evidence>
<sequence length="129" mass="13573">MATLLALIAAAFILNGTMTSLVAESALHQLLAATYIVGGFIMMTLALVAGRVARVVEVLAKAAPHAPETVQADEPQTMTIPARRAKAPDDSAANSGEGQQIRHMLICRNCGRENPPTSKLCFCGMPLNS</sequence>
<gene>
    <name evidence="2" type="ORF">EUU22_18945</name>
</gene>
<proteinExistence type="predicted"/>
<dbReference type="AlphaFoldDB" id="A0A4Q2SVP8"/>
<dbReference type="Proteomes" id="UP000291088">
    <property type="component" value="Unassembled WGS sequence"/>
</dbReference>
<keyword evidence="3" id="KW-1185">Reference proteome</keyword>
<comment type="caution">
    <text evidence="2">The sequence shown here is derived from an EMBL/GenBank/DDBJ whole genome shotgun (WGS) entry which is preliminary data.</text>
</comment>